<dbReference type="Proteomes" id="UP000251211">
    <property type="component" value="Unassembled WGS sequence"/>
</dbReference>
<name>A0AB38FCW9_RHOWR</name>
<protein>
    <submittedName>
        <fullName evidence="2">Aromatic ring-opening dioxygenase</fullName>
    </submittedName>
</protein>
<dbReference type="InterPro" id="IPR004183">
    <property type="entry name" value="Xdiol_dOase_suB"/>
</dbReference>
<dbReference type="GO" id="GO:0016702">
    <property type="term" value="F:oxidoreductase activity, acting on single donors with incorporation of molecular oxygen, incorporation of two atoms of oxygen"/>
    <property type="evidence" value="ECO:0007669"/>
    <property type="project" value="UniProtKB-ARBA"/>
</dbReference>
<accession>A0AB38FCW9</accession>
<gene>
    <name evidence="2" type="ORF">NCTC13229_02959</name>
</gene>
<dbReference type="Gene3D" id="3.40.830.10">
    <property type="entry name" value="LigB-like"/>
    <property type="match status" value="1"/>
</dbReference>
<dbReference type="AlphaFoldDB" id="A0AB38FCW9"/>
<feature type="domain" description="Extradiol ring-cleavage dioxygenase class III enzyme subunit B" evidence="1">
    <location>
        <begin position="150"/>
        <end position="331"/>
    </location>
</feature>
<keyword evidence="2" id="KW-0560">Oxidoreductase</keyword>
<comment type="caution">
    <text evidence="2">The sequence shown here is derived from an EMBL/GenBank/DDBJ whole genome shotgun (WGS) entry which is preliminary data.</text>
</comment>
<dbReference type="RefSeq" id="WP_115948486.1">
    <property type="nucleotide sequence ID" value="NZ_QTTP01000001.1"/>
</dbReference>
<reference evidence="2 3" key="1">
    <citation type="submission" date="2018-06" db="EMBL/GenBank/DDBJ databases">
        <authorList>
            <consortium name="Pathogen Informatics"/>
            <person name="Doyle S."/>
        </authorList>
    </citation>
    <scope>NUCLEOTIDE SEQUENCE [LARGE SCALE GENOMIC DNA]</scope>
    <source>
        <strain evidence="2 3">NCTC13229</strain>
    </source>
</reference>
<evidence type="ECO:0000259" key="1">
    <source>
        <dbReference type="Pfam" id="PF02900"/>
    </source>
</evidence>
<proteinExistence type="predicted"/>
<dbReference type="GO" id="GO:0008198">
    <property type="term" value="F:ferrous iron binding"/>
    <property type="evidence" value="ECO:0007669"/>
    <property type="project" value="InterPro"/>
</dbReference>
<dbReference type="EMBL" id="UAUI01000011">
    <property type="protein sequence ID" value="SPZ39480.1"/>
    <property type="molecule type" value="Genomic_DNA"/>
</dbReference>
<dbReference type="SUPFAM" id="SSF53213">
    <property type="entry name" value="LigB-like"/>
    <property type="match status" value="1"/>
</dbReference>
<dbReference type="Pfam" id="PF02900">
    <property type="entry name" value="LigB"/>
    <property type="match status" value="1"/>
</dbReference>
<organism evidence="2 3">
    <name type="scientific">Rhodococcus wratislaviensis</name>
    <name type="common">Tsukamurella wratislaviensis</name>
    <dbReference type="NCBI Taxonomy" id="44752"/>
    <lineage>
        <taxon>Bacteria</taxon>
        <taxon>Bacillati</taxon>
        <taxon>Actinomycetota</taxon>
        <taxon>Actinomycetes</taxon>
        <taxon>Mycobacteriales</taxon>
        <taxon>Nocardiaceae</taxon>
        <taxon>Rhodococcus</taxon>
    </lineage>
</organism>
<evidence type="ECO:0000313" key="2">
    <source>
        <dbReference type="EMBL" id="SPZ39480.1"/>
    </source>
</evidence>
<evidence type="ECO:0000313" key="3">
    <source>
        <dbReference type="Proteomes" id="UP000251211"/>
    </source>
</evidence>
<keyword evidence="2" id="KW-0223">Dioxygenase</keyword>
<sequence length="360" mass="39723">MAQIVLGIGTSHTAMTKVPPELWDRYATLDRKRSDYVYPPDARVLDFDNGAKYVAQDMAGRSRELETFQNQSAAANQALDTLAETLKAAQPDVTVIISDDQDEWFYESNMPRFLLYWGNSLTLIPRTTVAASGQDADLAKYQAAAYGETRLDVPVASRFGRFVLDHLLEHDFDIAHSTYAEPSYGGEVARRYGPSDDEVASVKKTPEHEQGMPHGFAFVVHRLMNDQPSPILPIFQNTCYPPNMPTPRRSYQLGRAIADAIAAWPEDIKVAVIASGGLSHFVTDEESDRMVLDALQRGDSGALQALPRERMVSAGGESLNWVALGAVMEGTGLSMELLDYVPIYRSEAATGIGLAYARWQ</sequence>